<organism evidence="1 2">
    <name type="scientific">Flavivirga rizhaonensis</name>
    <dbReference type="NCBI Taxonomy" id="2559571"/>
    <lineage>
        <taxon>Bacteria</taxon>
        <taxon>Pseudomonadati</taxon>
        <taxon>Bacteroidota</taxon>
        <taxon>Flavobacteriia</taxon>
        <taxon>Flavobacteriales</taxon>
        <taxon>Flavobacteriaceae</taxon>
        <taxon>Flavivirga</taxon>
    </lineage>
</organism>
<dbReference type="PROSITE" id="PS51257">
    <property type="entry name" value="PROKAR_LIPOPROTEIN"/>
    <property type="match status" value="1"/>
</dbReference>
<dbReference type="AlphaFoldDB" id="A0A4S1E1C0"/>
<dbReference type="OrthoDB" id="7055505at2"/>
<dbReference type="InterPro" id="IPR043749">
    <property type="entry name" value="DUF5694"/>
</dbReference>
<comment type="caution">
    <text evidence="1">The sequence shown here is derived from an EMBL/GenBank/DDBJ whole genome shotgun (WGS) entry which is preliminary data.</text>
</comment>
<dbReference type="EMBL" id="SRSO01000002">
    <property type="protein sequence ID" value="TGV04367.1"/>
    <property type="molecule type" value="Genomic_DNA"/>
</dbReference>
<evidence type="ECO:0000313" key="1">
    <source>
        <dbReference type="EMBL" id="TGV04367.1"/>
    </source>
</evidence>
<name>A0A4S1E1C0_9FLAO</name>
<reference evidence="1 2" key="1">
    <citation type="submission" date="2019-04" db="EMBL/GenBank/DDBJ databases">
        <authorList>
            <person name="Liu A."/>
        </authorList>
    </citation>
    <scope>NUCLEOTIDE SEQUENCE [LARGE SCALE GENOMIC DNA]</scope>
    <source>
        <strain evidence="1 2">RZ03</strain>
    </source>
</reference>
<gene>
    <name evidence="1" type="ORF">EM932_02270</name>
</gene>
<evidence type="ECO:0000313" key="2">
    <source>
        <dbReference type="Proteomes" id="UP000307602"/>
    </source>
</evidence>
<proteinExistence type="predicted"/>
<dbReference type="Proteomes" id="UP000307602">
    <property type="component" value="Unassembled WGS sequence"/>
</dbReference>
<keyword evidence="2" id="KW-1185">Reference proteome</keyword>
<dbReference type="Pfam" id="PF18950">
    <property type="entry name" value="DUF5694"/>
    <property type="match status" value="1"/>
</dbReference>
<accession>A0A4S1E1C0</accession>
<protein>
    <submittedName>
        <fullName evidence="1">Uncharacterized protein</fullName>
    </submittedName>
</protein>
<sequence length="300" mass="35377">MNKPLLAILFLLTISCQEKSSKIEPVNTTEIINPLADSDEFIGQHSSKVVILGVYHFNNPGLDDYKQKYRVDILSDERQQELNELLEKLEKYKPTKILIEASRVKWDSIFNIDYSNYINDNFDIKNKRNEFYQIGFKLAKKLDHEKIYCVDEKSKWFGADIDWENYNSDEYQKSLGQFEKANRYNYENIYSTADSLKVKQSLIEHFLMINNPKNRLKDHQAYLTNTVLTGAGDLYIGADNLTRWYQRNIKIFANAYDIVDFSKEDRLLLIYGAGHVWQLRQFFKDSPDFEYVEVNDYLAD</sequence>
<dbReference type="RefSeq" id="WP_135875069.1">
    <property type="nucleotide sequence ID" value="NZ_SRSO01000002.1"/>
</dbReference>